<name>A0A6M4AXY7_9SPHN</name>
<feature type="domain" description="Pyrrolo-quinoline quinone repeat" evidence="1">
    <location>
        <begin position="369"/>
        <end position="443"/>
    </location>
</feature>
<evidence type="ECO:0000259" key="1">
    <source>
        <dbReference type="Pfam" id="PF13360"/>
    </source>
</evidence>
<reference evidence="2 3" key="1">
    <citation type="submission" date="2020-01" db="EMBL/GenBank/DDBJ databases">
        <title>Sphingomonas sp. strain CSW-10.</title>
        <authorList>
            <person name="Chen W.-M."/>
        </authorList>
    </citation>
    <scope>NUCLEOTIDE SEQUENCE [LARGE SCALE GENOMIC DNA]</scope>
    <source>
        <strain evidence="2 3">CSW-10</strain>
    </source>
</reference>
<dbReference type="InterPro" id="IPR011047">
    <property type="entry name" value="Quinoprotein_ADH-like_sf"/>
</dbReference>
<dbReference type="Gene3D" id="2.130.10.10">
    <property type="entry name" value="YVTN repeat-like/Quinoprotein amine dehydrogenase"/>
    <property type="match status" value="1"/>
</dbReference>
<keyword evidence="3" id="KW-1185">Reference proteome</keyword>
<gene>
    <name evidence="2" type="ORF">GV829_07390</name>
</gene>
<dbReference type="SMART" id="SM00564">
    <property type="entry name" value="PQQ"/>
    <property type="match status" value="5"/>
</dbReference>
<sequence>MQTKAWKIAGTAAFTAVMLSGCSIFEGDGGPTTPTVGNRVPILANQSDLAVDPTIAGLQIILPAPVPNADWTQPGGNSAKAMSHVALPAELTTAWTAQIRGGNLRARLAAAPVVAGGTLFAIDTEATVHAFNAATGQRLWSTQVGDTERDGQRARFGGGVSAEAGTVYAASGLGDVAAIDAATGAVRWTVHPAGPLRGAPTVAFGNIYVMGQDNQLFALRTSDGNVEWQEAGSLAPGSVFGVAAPAAGQGTIVAGYSSGELNAYRYENGRSLWGDALARTSISMSVSTLTDIDADPVIDRGRVFAIGQGGRMAAYELVTGQRIWEMNLTGISTPWVAGEWVFVLTDDSRIFAITRATGKVRWIGQLPRWRDEEDREGMIRWTGPVLAGGRLIAVSTDGRMAQINPEDGSVQSLTDISGPTRLAPVVANGMLYVMDDNGRITAMR</sequence>
<dbReference type="AlphaFoldDB" id="A0A6M4AXY7"/>
<dbReference type="InterPro" id="IPR018391">
    <property type="entry name" value="PQQ_b-propeller_rpt"/>
</dbReference>
<dbReference type="KEGG" id="slan:GV829_07390"/>
<dbReference type="EMBL" id="CP053015">
    <property type="protein sequence ID" value="QJQ33636.1"/>
    <property type="molecule type" value="Genomic_DNA"/>
</dbReference>
<dbReference type="InterPro" id="IPR015943">
    <property type="entry name" value="WD40/YVTN_repeat-like_dom_sf"/>
</dbReference>
<dbReference type="PANTHER" id="PTHR34512:SF30">
    <property type="entry name" value="OUTER MEMBRANE PROTEIN ASSEMBLY FACTOR BAMB"/>
    <property type="match status" value="1"/>
</dbReference>
<proteinExistence type="predicted"/>
<evidence type="ECO:0000313" key="2">
    <source>
        <dbReference type="EMBL" id="QJQ33636.1"/>
    </source>
</evidence>
<protein>
    <submittedName>
        <fullName evidence="2">PQQ-binding-like beta-propeller repeat protein</fullName>
    </submittedName>
</protein>
<dbReference type="Proteomes" id="UP000503018">
    <property type="component" value="Chromosome"/>
</dbReference>
<dbReference type="PROSITE" id="PS51257">
    <property type="entry name" value="PROKAR_LIPOPROTEIN"/>
    <property type="match status" value="1"/>
</dbReference>
<organism evidence="2 3">
    <name type="scientific">Sphingomonas lacunae</name>
    <dbReference type="NCBI Taxonomy" id="2698828"/>
    <lineage>
        <taxon>Bacteria</taxon>
        <taxon>Pseudomonadati</taxon>
        <taxon>Pseudomonadota</taxon>
        <taxon>Alphaproteobacteria</taxon>
        <taxon>Sphingomonadales</taxon>
        <taxon>Sphingomonadaceae</taxon>
        <taxon>Sphingomonas</taxon>
    </lineage>
</organism>
<evidence type="ECO:0000313" key="3">
    <source>
        <dbReference type="Proteomes" id="UP000503018"/>
    </source>
</evidence>
<feature type="domain" description="Pyrrolo-quinoline quinone repeat" evidence="1">
    <location>
        <begin position="125"/>
        <end position="363"/>
    </location>
</feature>
<accession>A0A6M4AXY7</accession>
<dbReference type="InterPro" id="IPR002372">
    <property type="entry name" value="PQQ_rpt_dom"/>
</dbReference>
<dbReference type="SUPFAM" id="SSF50998">
    <property type="entry name" value="Quinoprotein alcohol dehydrogenase-like"/>
    <property type="match status" value="1"/>
</dbReference>
<dbReference type="Pfam" id="PF13360">
    <property type="entry name" value="PQQ_2"/>
    <property type="match status" value="2"/>
</dbReference>
<dbReference type="PANTHER" id="PTHR34512">
    <property type="entry name" value="CELL SURFACE PROTEIN"/>
    <property type="match status" value="1"/>
</dbReference>